<dbReference type="PANTHER" id="PTHR43138">
    <property type="entry name" value="ACETYLTRANSFERASE, GNAT FAMILY"/>
    <property type="match status" value="1"/>
</dbReference>
<organism evidence="2 3">
    <name type="scientific">Elaphomyces granulatus</name>
    <dbReference type="NCBI Taxonomy" id="519963"/>
    <lineage>
        <taxon>Eukaryota</taxon>
        <taxon>Fungi</taxon>
        <taxon>Dikarya</taxon>
        <taxon>Ascomycota</taxon>
        <taxon>Pezizomycotina</taxon>
        <taxon>Eurotiomycetes</taxon>
        <taxon>Eurotiomycetidae</taxon>
        <taxon>Eurotiales</taxon>
        <taxon>Elaphomycetaceae</taxon>
        <taxon>Elaphomyces</taxon>
    </lineage>
</organism>
<evidence type="ECO:0000313" key="2">
    <source>
        <dbReference type="EMBL" id="OXV09888.1"/>
    </source>
</evidence>
<sequence length="218" mass="23899">KVHHTIPAPEVHSKAASQLEACHSVLPPLKDDPDQQILVTLYPIANGAGSIPSGLINFLNTELNAEIERGCTYPMEEAMSRETFAEFWFGTFAVVVLTGIDAQILEGRDWERECLGTFYIKPNYPGRCSHICNAGFLTCTAARGKGVGKIMGKTFLDYAPKLGYQYSIFNLVFANNLASLKIWDSLGFAIIGRVPGAARLKNSDELVDALIYGRKLDA</sequence>
<dbReference type="GO" id="GO:0005634">
    <property type="term" value="C:nucleus"/>
    <property type="evidence" value="ECO:0007669"/>
    <property type="project" value="TreeGrafter"/>
</dbReference>
<comment type="caution">
    <text evidence="2">The sequence shown here is derived from an EMBL/GenBank/DDBJ whole genome shotgun (WGS) entry which is preliminary data.</text>
</comment>
<dbReference type="InterPro" id="IPR016181">
    <property type="entry name" value="Acyl_CoA_acyltransferase"/>
</dbReference>
<evidence type="ECO:0000259" key="1">
    <source>
        <dbReference type="PROSITE" id="PS51186"/>
    </source>
</evidence>
<proteinExistence type="predicted"/>
<dbReference type="InterPro" id="IPR000182">
    <property type="entry name" value="GNAT_dom"/>
</dbReference>
<dbReference type="Gene3D" id="3.40.630.30">
    <property type="match status" value="1"/>
</dbReference>
<gene>
    <name evidence="2" type="ORF">Egran_02349</name>
</gene>
<accession>A0A232M0Q5</accession>
<keyword evidence="3" id="KW-1185">Reference proteome</keyword>
<dbReference type="InterPro" id="IPR052742">
    <property type="entry name" value="Mito_N-acetyltransferase"/>
</dbReference>
<protein>
    <recommendedName>
        <fullName evidence="1">N-acetyltransferase domain-containing protein</fullName>
    </recommendedName>
</protein>
<dbReference type="Pfam" id="PF00583">
    <property type="entry name" value="Acetyltransf_1"/>
    <property type="match status" value="1"/>
</dbReference>
<dbReference type="GO" id="GO:0016747">
    <property type="term" value="F:acyltransferase activity, transferring groups other than amino-acyl groups"/>
    <property type="evidence" value="ECO:0007669"/>
    <property type="project" value="InterPro"/>
</dbReference>
<dbReference type="SUPFAM" id="SSF55729">
    <property type="entry name" value="Acyl-CoA N-acyltransferases (Nat)"/>
    <property type="match status" value="1"/>
</dbReference>
<dbReference type="EMBL" id="NPHW01003262">
    <property type="protein sequence ID" value="OXV09888.1"/>
    <property type="molecule type" value="Genomic_DNA"/>
</dbReference>
<reference evidence="2 3" key="1">
    <citation type="journal article" date="2015" name="Environ. Microbiol.">
        <title>Metagenome sequence of Elaphomyces granulatus from sporocarp tissue reveals Ascomycota ectomycorrhizal fingerprints of genome expansion and a Proteobacteria-rich microbiome.</title>
        <authorList>
            <person name="Quandt C.A."/>
            <person name="Kohler A."/>
            <person name="Hesse C.N."/>
            <person name="Sharpton T.J."/>
            <person name="Martin F."/>
            <person name="Spatafora J.W."/>
        </authorList>
    </citation>
    <scope>NUCLEOTIDE SEQUENCE [LARGE SCALE GENOMIC DNA]</scope>
    <source>
        <strain evidence="2 3">OSC145934</strain>
    </source>
</reference>
<feature type="non-terminal residue" evidence="2">
    <location>
        <position position="1"/>
    </location>
</feature>
<dbReference type="AlphaFoldDB" id="A0A232M0Q5"/>
<dbReference type="Proteomes" id="UP000243515">
    <property type="component" value="Unassembled WGS sequence"/>
</dbReference>
<name>A0A232M0Q5_9EURO</name>
<dbReference type="PANTHER" id="PTHR43138:SF1">
    <property type="entry name" value="N-ACETYLTRANSFERASE ACA1"/>
    <property type="match status" value="1"/>
</dbReference>
<dbReference type="PROSITE" id="PS51186">
    <property type="entry name" value="GNAT"/>
    <property type="match status" value="1"/>
</dbReference>
<evidence type="ECO:0000313" key="3">
    <source>
        <dbReference type="Proteomes" id="UP000243515"/>
    </source>
</evidence>
<dbReference type="OrthoDB" id="10264707at2759"/>
<feature type="domain" description="N-acetyltransferase" evidence="1">
    <location>
        <begin position="61"/>
        <end position="217"/>
    </location>
</feature>